<keyword evidence="15" id="KW-1133">Transmembrane helix</keyword>
<keyword evidence="16" id="KW-0445">Lipid transport</keyword>
<dbReference type="Gene3D" id="3.20.20.70">
    <property type="entry name" value="Aldolase class I"/>
    <property type="match status" value="1"/>
</dbReference>
<dbReference type="GO" id="GO:0009073">
    <property type="term" value="P:aromatic amino acid family biosynthetic process"/>
    <property type="evidence" value="ECO:0007669"/>
    <property type="project" value="UniProtKB-KW"/>
</dbReference>
<evidence type="ECO:0000256" key="12">
    <source>
        <dbReference type="ARBA" id="ARBA00022692"/>
    </source>
</evidence>
<dbReference type="GO" id="GO:0006869">
    <property type="term" value="P:lipid transport"/>
    <property type="evidence" value="ECO:0007669"/>
    <property type="project" value="UniProtKB-KW"/>
</dbReference>
<dbReference type="PANTHER" id="PTHR21337:SF0">
    <property type="entry name" value="PHOSPHO-2-DEHYDRO-3-DEOXYHEPTONATE ALDOLASE"/>
    <property type="match status" value="1"/>
</dbReference>
<dbReference type="SUPFAM" id="SSF56801">
    <property type="entry name" value="Acetyl-CoA synthetase-like"/>
    <property type="match status" value="1"/>
</dbReference>
<keyword evidence="8" id="KW-1003">Cell membrane</keyword>
<dbReference type="Proteomes" id="UP000243797">
    <property type="component" value="Unassembled WGS sequence"/>
</dbReference>
<evidence type="ECO:0000259" key="26">
    <source>
        <dbReference type="Pfam" id="PF13193"/>
    </source>
</evidence>
<feature type="binding site" evidence="22">
    <location>
        <position position="355"/>
    </location>
    <ligand>
        <name>phosphoenolpyruvate</name>
        <dbReference type="ChEBI" id="CHEBI:58702"/>
    </ligand>
</feature>
<evidence type="ECO:0000256" key="24">
    <source>
        <dbReference type="SAM" id="MobiDB-lite"/>
    </source>
</evidence>
<gene>
    <name evidence="27" type="ORF">CAC42_6351</name>
</gene>
<keyword evidence="9" id="KW-0436">Ligase</keyword>
<evidence type="ECO:0000256" key="8">
    <source>
        <dbReference type="ARBA" id="ARBA00022475"/>
    </source>
</evidence>
<dbReference type="Pfam" id="PF01474">
    <property type="entry name" value="DAHP_synth_2"/>
    <property type="match status" value="1"/>
</dbReference>
<feature type="binding site" evidence="22">
    <location>
        <position position="118"/>
    </location>
    <ligand>
        <name>phosphoenolpyruvate</name>
        <dbReference type="ChEBI" id="CHEBI:58702"/>
    </ligand>
</feature>
<comment type="subcellular location">
    <subcellularLocation>
        <location evidence="3">Cell membrane</location>
        <topology evidence="3">Multi-pass membrane protein</topology>
    </subcellularLocation>
    <subcellularLocation>
        <location evidence="1">Lipid droplet</location>
    </subcellularLocation>
    <subcellularLocation>
        <location evidence="2">Peroxisome membrane</location>
        <topology evidence="2">Multi-pass membrane protein</topology>
    </subcellularLocation>
</comment>
<keyword evidence="23" id="KW-0057">Aromatic amino acid biosynthesis</keyword>
<keyword evidence="22" id="KW-0464">Manganese</keyword>
<keyword evidence="22" id="KW-0170">Cobalt</keyword>
<evidence type="ECO:0000256" key="7">
    <source>
        <dbReference type="ARBA" id="ARBA00022448"/>
    </source>
</evidence>
<keyword evidence="22" id="KW-0104">Cadmium</keyword>
<dbReference type="FunFam" id="3.40.50.12780:FF:000019">
    <property type="entry name" value="Long-chain fatty acid transporter"/>
    <property type="match status" value="1"/>
</dbReference>
<evidence type="ECO:0000256" key="10">
    <source>
        <dbReference type="ARBA" id="ARBA00022677"/>
    </source>
</evidence>
<dbReference type="GO" id="GO:0005811">
    <property type="term" value="C:lipid droplet"/>
    <property type="evidence" value="ECO:0007669"/>
    <property type="project" value="UniProtKB-SubCell"/>
</dbReference>
<dbReference type="AlphaFoldDB" id="A0A2K1QM62"/>
<comment type="cofactor">
    <cofactor evidence="22">
        <name>Mn(2+)</name>
        <dbReference type="ChEBI" id="CHEBI:29035"/>
    </cofactor>
    <cofactor evidence="22">
        <name>Co(2+)</name>
        <dbReference type="ChEBI" id="CHEBI:48828"/>
    </cofactor>
    <cofactor evidence="22">
        <name>Cd(2+)</name>
        <dbReference type="ChEBI" id="CHEBI:48775"/>
    </cofactor>
    <text evidence="22">Binds 1 divalent cation per subunit. The enzyme is active with manganese, cobalt or cadmium ions.</text>
</comment>
<dbReference type="Pfam" id="PF00501">
    <property type="entry name" value="AMP-binding"/>
    <property type="match status" value="1"/>
</dbReference>
<comment type="similarity">
    <text evidence="5">Belongs to the ATP-dependent AMP-binding enzyme family.</text>
</comment>
<organism evidence="27 28">
    <name type="scientific">Sphaceloma murrayae</name>
    <dbReference type="NCBI Taxonomy" id="2082308"/>
    <lineage>
        <taxon>Eukaryota</taxon>
        <taxon>Fungi</taxon>
        <taxon>Dikarya</taxon>
        <taxon>Ascomycota</taxon>
        <taxon>Pezizomycotina</taxon>
        <taxon>Dothideomycetes</taxon>
        <taxon>Dothideomycetidae</taxon>
        <taxon>Myriangiales</taxon>
        <taxon>Elsinoaceae</taxon>
        <taxon>Sphaceloma</taxon>
    </lineage>
</organism>
<comment type="pathway">
    <text evidence="4 23">Metabolic intermediate biosynthesis; chorismate biosynthesis; chorismate from D-erythrose 4-phosphate and phosphoenolpyruvate: step 1/7.</text>
</comment>
<dbReference type="Gene3D" id="3.40.50.12780">
    <property type="entry name" value="N-terminal domain of ligase-like"/>
    <property type="match status" value="1"/>
</dbReference>
<dbReference type="GO" id="GO:0005886">
    <property type="term" value="C:plasma membrane"/>
    <property type="evidence" value="ECO:0007669"/>
    <property type="project" value="UniProtKB-SubCell"/>
</dbReference>
<dbReference type="InterPro" id="IPR025110">
    <property type="entry name" value="AMP-bd_C"/>
</dbReference>
<comment type="function">
    <text evidence="21">Acyl-CoA synthetase required for both the import of long chain fatty acids (LCFAs) (C14-C18) and the activation very long chain fatty acids (VLCFAs) (C20-C26) by esterification of the fatty acids into metabolically active CoA-thioesters for subsequent degradation or incorporation into phospholipids. The transport and fatty acyl-CoA synthetase activities are genetically separable and are thus independent activities. Esterifies VLCFAs in the peroxisome matrix. The VLCFAs are actively transported into peroxisomes by a PXA1-PXA2 heterodimeric transporter in the peroxisomal membrane.</text>
</comment>
<dbReference type="Pfam" id="PF13193">
    <property type="entry name" value="AMP-binding_C"/>
    <property type="match status" value="1"/>
</dbReference>
<dbReference type="GO" id="GO:0005778">
    <property type="term" value="C:peroxisomal membrane"/>
    <property type="evidence" value="ECO:0007669"/>
    <property type="project" value="UniProtKB-SubCell"/>
</dbReference>
<dbReference type="InterPro" id="IPR045851">
    <property type="entry name" value="AMP-bd_C_sf"/>
</dbReference>
<keyword evidence="17" id="KW-0472">Membrane</keyword>
<dbReference type="OrthoDB" id="10253869at2759"/>
<evidence type="ECO:0000256" key="1">
    <source>
        <dbReference type="ARBA" id="ARBA00004502"/>
    </source>
</evidence>
<dbReference type="GO" id="GO:0003849">
    <property type="term" value="F:3-deoxy-7-phosphoheptulonate synthase activity"/>
    <property type="evidence" value="ECO:0007669"/>
    <property type="project" value="UniProtKB-EC"/>
</dbReference>
<dbReference type="GO" id="GO:0031957">
    <property type="term" value="F:very long-chain fatty acid-CoA ligase activity"/>
    <property type="evidence" value="ECO:0007669"/>
    <property type="project" value="RHEA"/>
</dbReference>
<feature type="binding site" evidence="22">
    <location>
        <position position="79"/>
    </location>
    <ligand>
        <name>Mn(2+)</name>
        <dbReference type="ChEBI" id="CHEBI:29035"/>
    </ligand>
</feature>
<evidence type="ECO:0000256" key="11">
    <source>
        <dbReference type="ARBA" id="ARBA00022679"/>
    </source>
</evidence>
<keyword evidence="7" id="KW-0813">Transport</keyword>
<accession>A0A2K1QM62</accession>
<dbReference type="STRING" id="2082308.A0A2K1QM62"/>
<dbReference type="UniPathway" id="UPA00053">
    <property type="reaction ID" value="UER00084"/>
</dbReference>
<feature type="domain" description="AMP-dependent synthetase/ligase" evidence="25">
    <location>
        <begin position="573"/>
        <end position="924"/>
    </location>
</feature>
<evidence type="ECO:0000256" key="6">
    <source>
        <dbReference type="ARBA" id="ARBA00008911"/>
    </source>
</evidence>
<dbReference type="InterPro" id="IPR000873">
    <property type="entry name" value="AMP-dep_synth/lig_dom"/>
</dbReference>
<dbReference type="InterPro" id="IPR013785">
    <property type="entry name" value="Aldolase_TIM"/>
</dbReference>
<feature type="compositionally biased region" description="Polar residues" evidence="24">
    <location>
        <begin position="264"/>
        <end position="282"/>
    </location>
</feature>
<evidence type="ECO:0000256" key="22">
    <source>
        <dbReference type="PIRSR" id="PIRSR602480-1"/>
    </source>
</evidence>
<feature type="region of interest" description="Disordered" evidence="24">
    <location>
        <begin position="264"/>
        <end position="286"/>
    </location>
</feature>
<comment type="similarity">
    <text evidence="6 23">Belongs to the class-II DAHP synthase family.</text>
</comment>
<evidence type="ECO:0000313" key="28">
    <source>
        <dbReference type="Proteomes" id="UP000243797"/>
    </source>
</evidence>
<keyword evidence="23" id="KW-0028">Amino-acid biosynthesis</keyword>
<comment type="catalytic activity">
    <reaction evidence="19 23">
        <text>D-erythrose 4-phosphate + phosphoenolpyruvate + H2O = 7-phospho-2-dehydro-3-deoxy-D-arabino-heptonate + phosphate</text>
        <dbReference type="Rhea" id="RHEA:14717"/>
        <dbReference type="ChEBI" id="CHEBI:15377"/>
        <dbReference type="ChEBI" id="CHEBI:16897"/>
        <dbReference type="ChEBI" id="CHEBI:43474"/>
        <dbReference type="ChEBI" id="CHEBI:58394"/>
        <dbReference type="ChEBI" id="CHEBI:58702"/>
        <dbReference type="EC" id="2.5.1.54"/>
    </reaction>
</comment>
<dbReference type="InterPro" id="IPR020845">
    <property type="entry name" value="AMP-binding_CS"/>
</dbReference>
<evidence type="ECO:0000256" key="3">
    <source>
        <dbReference type="ARBA" id="ARBA00004651"/>
    </source>
</evidence>
<dbReference type="FunCoup" id="A0A2K1QM62">
    <property type="interactions" value="122"/>
</dbReference>
<keyword evidence="28" id="KW-1185">Reference proteome</keyword>
<evidence type="ECO:0000256" key="23">
    <source>
        <dbReference type="RuleBase" id="RU363071"/>
    </source>
</evidence>
<evidence type="ECO:0000256" key="2">
    <source>
        <dbReference type="ARBA" id="ARBA00004585"/>
    </source>
</evidence>
<keyword evidence="13" id="KW-0547">Nucleotide-binding</keyword>
<feature type="binding site" evidence="22">
    <location>
        <position position="429"/>
    </location>
    <ligand>
        <name>Mn(2+)</name>
        <dbReference type="ChEBI" id="CHEBI:29035"/>
    </ligand>
</feature>
<proteinExistence type="inferred from homology"/>
<dbReference type="InterPro" id="IPR042099">
    <property type="entry name" value="ANL_N_sf"/>
</dbReference>
<dbReference type="EC" id="2.5.1.54" evidence="23"/>
<evidence type="ECO:0000259" key="25">
    <source>
        <dbReference type="Pfam" id="PF00501"/>
    </source>
</evidence>
<feature type="binding site" evidence="22">
    <location>
        <position position="459"/>
    </location>
    <ligand>
        <name>Mn(2+)</name>
        <dbReference type="ChEBI" id="CHEBI:29035"/>
    </ligand>
</feature>
<feature type="domain" description="AMP-binding enzyme C-terminal" evidence="26">
    <location>
        <begin position="998"/>
        <end position="1075"/>
    </location>
</feature>
<dbReference type="GO" id="GO:0005524">
    <property type="term" value="F:ATP binding"/>
    <property type="evidence" value="ECO:0007669"/>
    <property type="project" value="UniProtKB-KW"/>
</dbReference>
<evidence type="ECO:0000256" key="4">
    <source>
        <dbReference type="ARBA" id="ARBA00004688"/>
    </source>
</evidence>
<protein>
    <recommendedName>
        <fullName evidence="23">Phospho-2-dehydro-3-deoxyheptonate aldolase</fullName>
        <ecNumber evidence="23">2.5.1.54</ecNumber>
    </recommendedName>
</protein>
<dbReference type="Gene3D" id="3.30.300.30">
    <property type="match status" value="1"/>
</dbReference>
<evidence type="ECO:0000256" key="20">
    <source>
        <dbReference type="ARBA" id="ARBA00051585"/>
    </source>
</evidence>
<keyword evidence="10" id="KW-0551">Lipid droplet</keyword>
<keyword evidence="18" id="KW-0576">Peroxisome</keyword>
<dbReference type="GO" id="GO:0008652">
    <property type="term" value="P:amino acid biosynthetic process"/>
    <property type="evidence" value="ECO:0007669"/>
    <property type="project" value="UniProtKB-KW"/>
</dbReference>
<evidence type="ECO:0000256" key="14">
    <source>
        <dbReference type="ARBA" id="ARBA00022840"/>
    </source>
</evidence>
<dbReference type="PROSITE" id="PS00455">
    <property type="entry name" value="AMP_BINDING"/>
    <property type="match status" value="1"/>
</dbReference>
<dbReference type="SUPFAM" id="SSF51569">
    <property type="entry name" value="Aldolase"/>
    <property type="match status" value="1"/>
</dbReference>
<sequence length="1124" mass="124382">MQDSSAPDHGKLGAWSPDSWRSKPIKQAVEYDDEDAVKRARAKLQRLPPIVTPHEIWRLRTSLREVALGKAFLLQGGDCAELFDYCNASAVDSKIKLLLQMSLVLIYGAHLPVVRIARMAGQYAKPRSSPTEVVDGKTIPSFRGDILNDYHPDDRDIDPDRLVQAYFHSAATLNYVRAQISSGIADVRRPLDWNLGHVGDPELQSKYARIVDSISESLRFMQTVGVDTAGGVLSTIDLFTSHEGLLLEYESSLTRFLRHPSNRYTDTESSALDESAPITRTKSGPDGGYYNTSAHFIWIGDRTRQPDHAHIEYFRGIENPIGIKVGPTTKTGELVQLLDIVNPDKEVGKVTLITRYGEGKVEELLPGHIEAVRKSGHLVVWQCDPMHGNTRSTTTGIKTRSFASIYRELSSALAIHKRLGSFLGGVHLELTGDAVTECTGGSQGLSDADLSTRYETFCDPRLNEKQALELAFLVAGSQRESLSAALTAPLALSSLAYLNARTNFTQDLEMLKCLVVSAVKTGRAFKAGRANMFYTLEEFALSPASASRALIVVPPELPKNADTIPVEEIRLLKGKEFTYREVYDLVLKYAAWLKNEYGVQKEDIVALDCGNKPVFIVLWFAIWSLGARPAFINTSLRGEGFCHCVKTSSAKVLIVERDLVDVLTDEVKEQLAGMDEGVRPVVLDHETQTKVEALQGYRACDDCRGGIQPTAMCQLIFTSGTTGLPKPAVITWKRFYGTTQTIPQYLGFTPSERYYTALPLYHSSASMLGFGIALSRGSTIILSPHFSARSFFPSLIATRATVVQYIGELCRYLLTTPPSACDQAHSVRLFFGNGIRPDIWRKFKERFAIPQIAEFYGATESPASTFIKSRNLFGEGAIGRRGTLINLLMGSTSVLVRHDVETGEPLRNAQGLCERAATGEPGELLGWLDPKDVREKFAGYWRNEKATSGKILRDVLKKGDMWFRTGDLLRSDKEGRQFFVDRIGDTFRWKGENVSTGEVEKVLAGHARVDEVNVYGVQLPGHDGRAGCAAVVFKGEVDAGLLEDLTRYVKRELPRFATPLFLRVVGSMDTTGTNKYQKHGLRTQGVEPAKVGGDKLFWLHPKTGAYTGFAEKEWQTIVGGQTRL</sequence>
<evidence type="ECO:0000256" key="16">
    <source>
        <dbReference type="ARBA" id="ARBA00023055"/>
    </source>
</evidence>
<comment type="catalytic activity">
    <reaction evidence="20">
        <text>a very long-chain fatty acid + ATP + CoA = a very long-chain fatty acyl-CoA + AMP + diphosphate</text>
        <dbReference type="Rhea" id="RHEA:54536"/>
        <dbReference type="ChEBI" id="CHEBI:30616"/>
        <dbReference type="ChEBI" id="CHEBI:33019"/>
        <dbReference type="ChEBI" id="CHEBI:57287"/>
        <dbReference type="ChEBI" id="CHEBI:58950"/>
        <dbReference type="ChEBI" id="CHEBI:138261"/>
        <dbReference type="ChEBI" id="CHEBI:456215"/>
    </reaction>
</comment>
<evidence type="ECO:0000256" key="18">
    <source>
        <dbReference type="ARBA" id="ARBA00023140"/>
    </source>
</evidence>
<evidence type="ECO:0000256" key="21">
    <source>
        <dbReference type="ARBA" id="ARBA00060276"/>
    </source>
</evidence>
<keyword evidence="11 23" id="KW-0808">Transferase</keyword>
<evidence type="ECO:0000256" key="13">
    <source>
        <dbReference type="ARBA" id="ARBA00022741"/>
    </source>
</evidence>
<dbReference type="InParanoid" id="A0A2K1QM62"/>
<comment type="caution">
    <text evidence="27">The sequence shown here is derived from an EMBL/GenBank/DDBJ whole genome shotgun (WGS) entry which is preliminary data.</text>
</comment>
<evidence type="ECO:0000256" key="17">
    <source>
        <dbReference type="ARBA" id="ARBA00023136"/>
    </source>
</evidence>
<evidence type="ECO:0000313" key="27">
    <source>
        <dbReference type="EMBL" id="PNS16244.1"/>
    </source>
</evidence>
<dbReference type="PANTHER" id="PTHR21337">
    <property type="entry name" value="PHOSPHO-2-DEHYDRO-3-DEOXYHEPTONATE ALDOLASE 1, 2"/>
    <property type="match status" value="1"/>
</dbReference>
<feature type="binding site" evidence="22">
    <location>
        <position position="387"/>
    </location>
    <ligand>
        <name>Mn(2+)</name>
        <dbReference type="ChEBI" id="CHEBI:29035"/>
    </ligand>
</feature>
<dbReference type="GO" id="GO:0009423">
    <property type="term" value="P:chorismate biosynthetic process"/>
    <property type="evidence" value="ECO:0007669"/>
    <property type="project" value="UniProtKB-UniPathway"/>
</dbReference>
<keyword evidence="12" id="KW-0812">Transmembrane</keyword>
<keyword evidence="14" id="KW-0067">ATP-binding</keyword>
<evidence type="ECO:0000256" key="9">
    <source>
        <dbReference type="ARBA" id="ARBA00022598"/>
    </source>
</evidence>
<name>A0A2K1QM62_9PEZI</name>
<evidence type="ECO:0000256" key="15">
    <source>
        <dbReference type="ARBA" id="ARBA00022989"/>
    </source>
</evidence>
<evidence type="ECO:0000256" key="5">
    <source>
        <dbReference type="ARBA" id="ARBA00006432"/>
    </source>
</evidence>
<dbReference type="InterPro" id="IPR002480">
    <property type="entry name" value="DAHP_synth_2"/>
</dbReference>
<dbReference type="FunFam" id="3.30.300.30:FF:000002">
    <property type="entry name" value="Long-chain fatty acid transport protein 1"/>
    <property type="match status" value="1"/>
</dbReference>
<evidence type="ECO:0000256" key="19">
    <source>
        <dbReference type="ARBA" id="ARBA00047508"/>
    </source>
</evidence>
<reference evidence="27 28" key="1">
    <citation type="submission" date="2017-06" db="EMBL/GenBank/DDBJ databases">
        <title>Draft genome sequence of a variant of Elsinoe murrayae.</title>
        <authorList>
            <person name="Cheng Q."/>
        </authorList>
    </citation>
    <scope>NUCLEOTIDE SEQUENCE [LARGE SCALE GENOMIC DNA]</scope>
    <source>
        <strain evidence="27 28">CQ-2017a</strain>
    </source>
</reference>
<feature type="binding site" evidence="22">
    <location>
        <position position="324"/>
    </location>
    <ligand>
        <name>phosphoenolpyruvate</name>
        <dbReference type="ChEBI" id="CHEBI:58702"/>
    </ligand>
</feature>
<dbReference type="EMBL" id="NKHZ01000058">
    <property type="protein sequence ID" value="PNS16244.1"/>
    <property type="molecule type" value="Genomic_DNA"/>
</dbReference>